<evidence type="ECO:0000313" key="2">
    <source>
        <dbReference type="EMBL" id="KAL3811484.1"/>
    </source>
</evidence>
<evidence type="ECO:0000256" key="1">
    <source>
        <dbReference type="SAM" id="MobiDB-lite"/>
    </source>
</evidence>
<dbReference type="EMBL" id="JALLPB020000258">
    <property type="protein sequence ID" value="KAL3811484.1"/>
    <property type="molecule type" value="Genomic_DNA"/>
</dbReference>
<proteinExistence type="predicted"/>
<sequence>MKTTVKRAPPSSLPRFSPKKSSRIFVSVGLIVSSLRPPAASSLVANDPRRRPAAMSQLNTAIAMGKMRMDTSLRSGDDNYYFTGGGGGSDFASLDDYFQRGEDEGRRLAMEFYLELRHRREDGDEPLRGYEDEINDEDSAGTGSTYPKNDHDAGGVRSSSSVRRAFANRPAKSSSSSSSSSSRESSSSPFTLFHLLSLFPANAPRPATSAGLFSGTGTTVYSSGRSLRAEIELLETSFEKNNDNDIDLRRWMHVGTTTEQLDDALRLVALSLIMLSTVYVAIETSGGAIGGMDIMTWDGAAASANRIMALMNDGMSGVVVGVGNGEVFVGDEAAWLLRETSGLAAIVVDAVRSVERLVLS</sequence>
<dbReference type="AlphaFoldDB" id="A0ABD3RFD6"/>
<name>A0ABD3RFD6_9STRA</name>
<evidence type="ECO:0000313" key="3">
    <source>
        <dbReference type="Proteomes" id="UP001530377"/>
    </source>
</evidence>
<dbReference type="Proteomes" id="UP001530377">
    <property type="component" value="Unassembled WGS sequence"/>
</dbReference>
<feature type="region of interest" description="Disordered" evidence="1">
    <location>
        <begin position="124"/>
        <end position="185"/>
    </location>
</feature>
<organism evidence="2 3">
    <name type="scientific">Cyclostephanos tholiformis</name>
    <dbReference type="NCBI Taxonomy" id="382380"/>
    <lineage>
        <taxon>Eukaryota</taxon>
        <taxon>Sar</taxon>
        <taxon>Stramenopiles</taxon>
        <taxon>Ochrophyta</taxon>
        <taxon>Bacillariophyta</taxon>
        <taxon>Coscinodiscophyceae</taxon>
        <taxon>Thalassiosirophycidae</taxon>
        <taxon>Stephanodiscales</taxon>
        <taxon>Stephanodiscaceae</taxon>
        <taxon>Cyclostephanos</taxon>
    </lineage>
</organism>
<feature type="compositionally biased region" description="Low complexity" evidence="1">
    <location>
        <begin position="173"/>
        <end position="185"/>
    </location>
</feature>
<accession>A0ABD3RFD6</accession>
<reference evidence="2 3" key="1">
    <citation type="submission" date="2024-10" db="EMBL/GenBank/DDBJ databases">
        <title>Updated reference genomes for cyclostephanoid diatoms.</title>
        <authorList>
            <person name="Roberts W.R."/>
            <person name="Alverson A.J."/>
        </authorList>
    </citation>
    <scope>NUCLEOTIDE SEQUENCE [LARGE SCALE GENOMIC DNA]</scope>
    <source>
        <strain evidence="2 3">AJA228-03</strain>
    </source>
</reference>
<keyword evidence="3" id="KW-1185">Reference proteome</keyword>
<protein>
    <submittedName>
        <fullName evidence="2">Uncharacterized protein</fullName>
    </submittedName>
</protein>
<gene>
    <name evidence="2" type="ORF">ACHAXA_010736</name>
</gene>
<comment type="caution">
    <text evidence="2">The sequence shown here is derived from an EMBL/GenBank/DDBJ whole genome shotgun (WGS) entry which is preliminary data.</text>
</comment>